<protein>
    <submittedName>
        <fullName evidence="3">Uncharacterized protein conserved in bacteria</fullName>
    </submittedName>
</protein>
<gene>
    <name evidence="2" type="ORF">APZ41_015130</name>
    <name evidence="3" type="ORF">NCTC13291_01756</name>
</gene>
<reference evidence="2 4" key="1">
    <citation type="submission" date="2016-12" db="EMBL/GenBank/DDBJ databases">
        <title>Draft genome sequence of Roseomonas mucosa strain AU37, isolated from a peripheral intravenous catheter.</title>
        <authorList>
            <person name="Choudhury M.A."/>
            <person name="Sidjabat H.E."/>
            <person name="Wailan A.M."/>
            <person name="Zhang L."/>
            <person name="Marsh N.M."/>
            <person name="Rickard C.M."/>
            <person name="Davies M."/>
            <person name="Mcmillan D.J."/>
        </authorList>
    </citation>
    <scope>NUCLEOTIDE SEQUENCE [LARGE SCALE GENOMIC DNA]</scope>
    <source>
        <strain evidence="2 4">SAVE376</strain>
    </source>
</reference>
<dbReference type="Proteomes" id="UP000054844">
    <property type="component" value="Unassembled WGS sequence"/>
</dbReference>
<evidence type="ECO:0000259" key="1">
    <source>
        <dbReference type="Pfam" id="PF13454"/>
    </source>
</evidence>
<dbReference type="InterPro" id="IPR038732">
    <property type="entry name" value="HpyO/CreE_NAD-binding"/>
</dbReference>
<feature type="domain" description="FAD-dependent urate hydroxylase HpyO/Asp monooxygenase CreE-like FAD/NAD(P)-binding" evidence="1">
    <location>
        <begin position="8"/>
        <end position="163"/>
    </location>
</feature>
<proteinExistence type="predicted"/>
<evidence type="ECO:0000313" key="3">
    <source>
        <dbReference type="EMBL" id="SUE40199.1"/>
    </source>
</evidence>
<dbReference type="InterPro" id="IPR036188">
    <property type="entry name" value="FAD/NAD-bd_sf"/>
</dbReference>
<dbReference type="EMBL" id="LLWF02000059">
    <property type="protein sequence ID" value="ONH82329.1"/>
    <property type="molecule type" value="Genomic_DNA"/>
</dbReference>
<name>A0A1S8D2Z7_9PROT</name>
<evidence type="ECO:0000313" key="5">
    <source>
        <dbReference type="Proteomes" id="UP000254919"/>
    </source>
</evidence>
<dbReference type="EMBL" id="UGVN01000001">
    <property type="protein sequence ID" value="SUE40199.1"/>
    <property type="molecule type" value="Genomic_DNA"/>
</dbReference>
<evidence type="ECO:0000313" key="4">
    <source>
        <dbReference type="Proteomes" id="UP000054844"/>
    </source>
</evidence>
<organism evidence="2 4">
    <name type="scientific">Roseomonas mucosa</name>
    <dbReference type="NCBI Taxonomy" id="207340"/>
    <lineage>
        <taxon>Bacteria</taxon>
        <taxon>Pseudomonadati</taxon>
        <taxon>Pseudomonadota</taxon>
        <taxon>Alphaproteobacteria</taxon>
        <taxon>Acetobacterales</taxon>
        <taxon>Roseomonadaceae</taxon>
        <taxon>Roseomonas</taxon>
    </lineage>
</organism>
<dbReference type="PANTHER" id="PTHR40254:SF1">
    <property type="entry name" value="BLR0577 PROTEIN"/>
    <property type="match status" value="1"/>
</dbReference>
<dbReference type="Gene3D" id="3.50.50.60">
    <property type="entry name" value="FAD/NAD(P)-binding domain"/>
    <property type="match status" value="1"/>
</dbReference>
<evidence type="ECO:0000313" key="2">
    <source>
        <dbReference type="EMBL" id="ONH82329.1"/>
    </source>
</evidence>
<dbReference type="InterPro" id="IPR052189">
    <property type="entry name" value="L-asp_N-monooxygenase_NS-form"/>
</dbReference>
<dbReference type="Proteomes" id="UP000254919">
    <property type="component" value="Unassembled WGS sequence"/>
</dbReference>
<dbReference type="Pfam" id="PF13454">
    <property type="entry name" value="NAD_binding_9"/>
    <property type="match status" value="1"/>
</dbReference>
<dbReference type="SUPFAM" id="SSF51905">
    <property type="entry name" value="FAD/NAD(P)-binding domain"/>
    <property type="match status" value="1"/>
</dbReference>
<dbReference type="PANTHER" id="PTHR40254">
    <property type="entry name" value="BLR0577 PROTEIN"/>
    <property type="match status" value="1"/>
</dbReference>
<keyword evidence="4" id="KW-1185">Reference proteome</keyword>
<reference evidence="3 5" key="2">
    <citation type="submission" date="2018-06" db="EMBL/GenBank/DDBJ databases">
        <authorList>
            <consortium name="Pathogen Informatics"/>
            <person name="Doyle S."/>
        </authorList>
    </citation>
    <scope>NUCLEOTIDE SEQUENCE [LARGE SCALE GENOMIC DNA]</scope>
    <source>
        <strain evidence="3 5">NCTC13291</strain>
    </source>
</reference>
<dbReference type="STRING" id="207340.APZ41_015130"/>
<sequence>MDQPVEIAIVGGGFTGTLLAVLLRTRLPAGRQVLLFEPRSEPGRGPAYGEAGRWHVLNAPAGGMSALATEPDHFARWLAAQPPDALCPAEARDKPAARRFAPRQLYGRYMLSLLEEARRGPGAEIRHVPRAVSAIRRDAEGLWRIEAGTAGCRAHVCVLALGNAPAKPVEGARQGLSGLHDLPPEDAVLLLGSGLTMVDHLLALRAQGHRGPVHVVSRHGWLPLPHVAAPPAIPVDTAWCLTRPPRPLTVLGLSRWLRREAARAQAAGQPWQAVMDAVRPQVQALWRGLPLAERRRFLRHARTAWSLHRHRIAPEIFAVVGEMVESGQVAVHAARLESCAAGPGGGLRAMLRHRDGRREERTVARLQLCTGPAGGRHWLRHPAVAGLASAGLARLDPLELGLDTAPGSDAVLDRGGEPVPGLHAIGPCAPGGLWEITAVAEIRRQVADLAERLAPSPCSPPAA</sequence>
<dbReference type="OrthoDB" id="101972at2"/>
<dbReference type="RefSeq" id="WP_019461881.1">
    <property type="nucleotide sequence ID" value="NZ_AP031462.1"/>
</dbReference>
<dbReference type="AlphaFoldDB" id="A0A1S8D2Z7"/>
<accession>A0A1S8D2Z7</accession>
<dbReference type="GeneID" id="99632804"/>